<proteinExistence type="predicted"/>
<accession>A0ABD2FDG7</accession>
<dbReference type="InterPro" id="IPR027876">
    <property type="entry name" value="DUF4550"/>
</dbReference>
<keyword evidence="4" id="KW-1185">Reference proteome</keyword>
<organism evidence="3 4">
    <name type="scientific">Daubentonia madagascariensis</name>
    <name type="common">Aye-aye</name>
    <name type="synonym">Sciurus madagascariensis</name>
    <dbReference type="NCBI Taxonomy" id="31869"/>
    <lineage>
        <taxon>Eukaryota</taxon>
        <taxon>Metazoa</taxon>
        <taxon>Chordata</taxon>
        <taxon>Craniata</taxon>
        <taxon>Vertebrata</taxon>
        <taxon>Euteleostomi</taxon>
        <taxon>Mammalia</taxon>
        <taxon>Eutheria</taxon>
        <taxon>Euarchontoglires</taxon>
        <taxon>Primates</taxon>
        <taxon>Strepsirrhini</taxon>
        <taxon>Chiromyiformes</taxon>
        <taxon>Daubentoniidae</taxon>
        <taxon>Daubentonia</taxon>
    </lineage>
</organism>
<evidence type="ECO:0000313" key="4">
    <source>
        <dbReference type="Proteomes" id="UP001610411"/>
    </source>
</evidence>
<feature type="compositionally biased region" description="Basic and acidic residues" evidence="1">
    <location>
        <begin position="290"/>
        <end position="304"/>
    </location>
</feature>
<dbReference type="Pfam" id="PF15084">
    <property type="entry name" value="DUF4550"/>
    <property type="match status" value="1"/>
</dbReference>
<dbReference type="EMBL" id="JBFSEQ010000001">
    <property type="protein sequence ID" value="KAL2807140.1"/>
    <property type="molecule type" value="Genomic_DNA"/>
</dbReference>
<feature type="region of interest" description="Disordered" evidence="1">
    <location>
        <begin position="290"/>
        <end position="318"/>
    </location>
</feature>
<protein>
    <recommendedName>
        <fullName evidence="2">DUF4550 domain-containing protein</fullName>
    </recommendedName>
</protein>
<dbReference type="PANTHER" id="PTHR33667:SF7">
    <property type="entry name" value="RIKEN CDNA 1810020O05 GENE"/>
    <property type="match status" value="1"/>
</dbReference>
<gene>
    <name evidence="3" type="ORF">WCI35_003782</name>
</gene>
<evidence type="ECO:0000256" key="1">
    <source>
        <dbReference type="SAM" id="MobiDB-lite"/>
    </source>
</evidence>
<name>A0ABD2FDG7_DAUMA</name>
<reference evidence="3 4" key="1">
    <citation type="journal article" date="2024" name="G3 (Bethesda)">
        <title>A hybrid genome assembly of the endangered aye-aye (Daubentonia madagascariensis).</title>
        <authorList>
            <person name="Versoza C.J."/>
            <person name="Pfeifer S.P."/>
        </authorList>
    </citation>
    <scope>NUCLEOTIDE SEQUENCE [LARGE SCALE GENOMIC DNA]</scope>
    <source>
        <strain evidence="3">6821</strain>
    </source>
</reference>
<evidence type="ECO:0000313" key="3">
    <source>
        <dbReference type="EMBL" id="KAL2807140.1"/>
    </source>
</evidence>
<feature type="domain" description="DUF4550" evidence="2">
    <location>
        <begin position="117"/>
        <end position="209"/>
    </location>
</feature>
<feature type="non-terminal residue" evidence="3">
    <location>
        <position position="1043"/>
    </location>
</feature>
<evidence type="ECO:0000259" key="2">
    <source>
        <dbReference type="Pfam" id="PF15084"/>
    </source>
</evidence>
<sequence>MSLHAWQWEDEDRASIEPISSINSFYQSLSECDVEEYLKAKARAQESDSDHQCSSIESSEEPASTLNADVPQVVPCKFIISLAFPVNTGHKGKYTSLIEKYKKHPKLDNTIAKMRHFYHIEYFLLPDDEEPKEVDMVVFPTVAKVFLESGVKTVKLWHEGDKVWVSWAQTFNINMTKELLKKINFHKITLRLWDTKDKVSKKARYYRLKTTGYLDDVGSFGKLGSHQTEPETSCKNSEEYEKSLKTDDPSTVRWSVSRTPTISLAGATMMEIKELIERASFSSLTNMLDRRKSQIKGKDSEGKKKIQKRSKKPRVEGEANPVLAGHWKQSTFSIQLSLMPLLAGEQTVISRGSEKSANILDCLLTLKTDVPIMTEEQKQDLNPLTIKIKCASCLPSQPVPIQELERLCMPVYCKYQFHKTPVHKTEGEPHGTHVRFQDINVIFLGAMHPSDLREYLEGPPMVVEVHDRDRKSEEYSRKPTLFGEDPLDSYLNQQSLISPEETENNPFESQNKIWDPYGVARVSFADLLLGHKYLNLVVPIHGCELKPTHCSRDSSSRKVVGFRVPACFQHGPMPIGNYLEANSLLKLRVDIAVPLRASATDLDLGGTQFGRIIFVFNFKKLFLLHGLLRDITMINAKALDLDSYPIRNIQQILSAFKMRVKIQERQYLDVLTGFHLLDGKIHLFILEGLADQGLRQLWESHQSRIPKAEQGKYKVLYNSQLLFRHRLYADLETILYHVHLFQPLAQLARHAALYVRKAMPRRAFQALARIYEICHTSTNLREVIVRDLLPSSAMIKDLSQEFGMPLSQEELTDEKLLAIPPQPAPNLEDFRSRNSTLTSEIYAHQEKYLRWRNSMMLKNKDRDSLIQKNIMEAYQISKKPPKSVVKVIKISAPANKSVYNYSIQTLNSTQLAKKELYREMAKEPRKRFTYSQNYLSAMVEPVDVKEEQEKAQKKSRQAWLTADGFQVTGLRRGAGSSHQGLWLPFVKELPEEWKENALFANKLKPVLDRDRWSWDRRHLDFDLHKQPPPFLELPPSPALKPVT</sequence>
<dbReference type="PANTHER" id="PTHR33667">
    <property type="entry name" value="SI:DKEY-57N24.6"/>
    <property type="match status" value="1"/>
</dbReference>
<dbReference type="AlphaFoldDB" id="A0ABD2FDG7"/>
<dbReference type="Proteomes" id="UP001610411">
    <property type="component" value="Unassembled WGS sequence"/>
</dbReference>
<comment type="caution">
    <text evidence="3">The sequence shown here is derived from an EMBL/GenBank/DDBJ whole genome shotgun (WGS) entry which is preliminary data.</text>
</comment>